<evidence type="ECO:0000256" key="2">
    <source>
        <dbReference type="SAM" id="Phobius"/>
    </source>
</evidence>
<dbReference type="EMBL" id="PJQY01000318">
    <property type="protein sequence ID" value="PQQ13037.1"/>
    <property type="molecule type" value="Genomic_DNA"/>
</dbReference>
<keyword evidence="2" id="KW-0812">Transmembrane</keyword>
<sequence length="192" mass="20799">MVTTRSRRVSPSAAVDHGPSRSVHRRSATSPSSGVTPAESPSRPSSSRRSRSSTTSRVSSHPPVSHFVSLACSHRYTAVVCHRPILVEEDFDLSSFGPSFVDFLMRHRLLPLVRGLPLPNFQIVREFYANFLDVSIVSIASVALSGLAVRVGGIAIPLSFHFISAALGLTPIRSGSSCEPVPNFLPRRQLVN</sequence>
<gene>
    <name evidence="3" type="ORF">Pyn_14639</name>
</gene>
<evidence type="ECO:0000256" key="1">
    <source>
        <dbReference type="SAM" id="MobiDB-lite"/>
    </source>
</evidence>
<feature type="compositionally biased region" description="Low complexity" evidence="1">
    <location>
        <begin position="52"/>
        <end position="63"/>
    </location>
</feature>
<name>A0A314Z479_PRUYE</name>
<feature type="transmembrane region" description="Helical" evidence="2">
    <location>
        <begin position="127"/>
        <end position="148"/>
    </location>
</feature>
<dbReference type="AlphaFoldDB" id="A0A314Z479"/>
<evidence type="ECO:0000313" key="4">
    <source>
        <dbReference type="Proteomes" id="UP000250321"/>
    </source>
</evidence>
<comment type="caution">
    <text evidence="3">The sequence shown here is derived from an EMBL/GenBank/DDBJ whole genome shotgun (WGS) entry which is preliminary data.</text>
</comment>
<keyword evidence="2" id="KW-1133">Transmembrane helix</keyword>
<proteinExistence type="predicted"/>
<reference evidence="3 4" key="1">
    <citation type="submission" date="2018-02" db="EMBL/GenBank/DDBJ databases">
        <title>Draft genome of wild Prunus yedoensis var. nudiflora.</title>
        <authorList>
            <person name="Baek S."/>
            <person name="Kim J.-H."/>
            <person name="Choi K."/>
            <person name="Kim G.-B."/>
            <person name="Cho A."/>
            <person name="Jang H."/>
            <person name="Shin C.-H."/>
            <person name="Yu H.-J."/>
            <person name="Mun J.-H."/>
        </authorList>
    </citation>
    <scope>NUCLEOTIDE SEQUENCE [LARGE SCALE GENOMIC DNA]</scope>
    <source>
        <strain evidence="4">cv. Jeju island</strain>
        <tissue evidence="3">Leaf</tissue>
    </source>
</reference>
<accession>A0A314Z479</accession>
<evidence type="ECO:0000313" key="3">
    <source>
        <dbReference type="EMBL" id="PQQ13037.1"/>
    </source>
</evidence>
<feature type="region of interest" description="Disordered" evidence="1">
    <location>
        <begin position="1"/>
        <end position="63"/>
    </location>
</feature>
<keyword evidence="4" id="KW-1185">Reference proteome</keyword>
<protein>
    <submittedName>
        <fullName evidence="3">Uncharacterized protein</fullName>
    </submittedName>
</protein>
<keyword evidence="2" id="KW-0472">Membrane</keyword>
<dbReference type="Proteomes" id="UP000250321">
    <property type="component" value="Unassembled WGS sequence"/>
</dbReference>
<organism evidence="3 4">
    <name type="scientific">Prunus yedoensis var. nudiflora</name>
    <dbReference type="NCBI Taxonomy" id="2094558"/>
    <lineage>
        <taxon>Eukaryota</taxon>
        <taxon>Viridiplantae</taxon>
        <taxon>Streptophyta</taxon>
        <taxon>Embryophyta</taxon>
        <taxon>Tracheophyta</taxon>
        <taxon>Spermatophyta</taxon>
        <taxon>Magnoliopsida</taxon>
        <taxon>eudicotyledons</taxon>
        <taxon>Gunneridae</taxon>
        <taxon>Pentapetalae</taxon>
        <taxon>rosids</taxon>
        <taxon>fabids</taxon>
        <taxon>Rosales</taxon>
        <taxon>Rosaceae</taxon>
        <taxon>Amygdaloideae</taxon>
        <taxon>Amygdaleae</taxon>
        <taxon>Prunus</taxon>
    </lineage>
</organism>